<evidence type="ECO:0000313" key="1">
    <source>
        <dbReference type="EMBL" id="MBW0547544.1"/>
    </source>
</evidence>
<gene>
    <name evidence="1" type="ORF">O181_087259</name>
</gene>
<organism evidence="1 2">
    <name type="scientific">Austropuccinia psidii MF-1</name>
    <dbReference type="NCBI Taxonomy" id="1389203"/>
    <lineage>
        <taxon>Eukaryota</taxon>
        <taxon>Fungi</taxon>
        <taxon>Dikarya</taxon>
        <taxon>Basidiomycota</taxon>
        <taxon>Pucciniomycotina</taxon>
        <taxon>Pucciniomycetes</taxon>
        <taxon>Pucciniales</taxon>
        <taxon>Sphaerophragmiaceae</taxon>
        <taxon>Austropuccinia</taxon>
    </lineage>
</organism>
<name>A0A9Q3IPD9_9BASI</name>
<dbReference type="Proteomes" id="UP000765509">
    <property type="component" value="Unassembled WGS sequence"/>
</dbReference>
<dbReference type="InterPro" id="IPR041078">
    <property type="entry name" value="Plavaka"/>
</dbReference>
<protein>
    <submittedName>
        <fullName evidence="1">Uncharacterized protein</fullName>
    </submittedName>
</protein>
<sequence>MALNCLNLPPRLCNQPKYTCLAGMIPASNQPDMITISNILLPLANELLELNQGITICTPKYNGGRRVVIKLVNLIGDIVANHKVSGFKSHAGRKFCLWCKIEDHERGNLMVGQLRQRRNVLNAAQKWKETDTVKGRDQLAITSGIHWSELNRLPYWDPVNSVTLGVMHNWYKGVLKHHFHFRWGFDLRDVQRKAEESDESEESDEEMEIDDKTNFNEWGYLSDKIKKKVQNRLQEVIVPKGVGDAANGKLKASEWRALFGVYLPLAVLEFFWDSGPSSQLLLINIGALIECTQILGETSLTPEDLV</sequence>
<dbReference type="AlphaFoldDB" id="A0A9Q3IPD9"/>
<dbReference type="Pfam" id="PF18759">
    <property type="entry name" value="Plavaka"/>
    <property type="match status" value="1"/>
</dbReference>
<evidence type="ECO:0000313" key="2">
    <source>
        <dbReference type="Proteomes" id="UP000765509"/>
    </source>
</evidence>
<keyword evidence="2" id="KW-1185">Reference proteome</keyword>
<comment type="caution">
    <text evidence="1">The sequence shown here is derived from an EMBL/GenBank/DDBJ whole genome shotgun (WGS) entry which is preliminary data.</text>
</comment>
<dbReference type="EMBL" id="AVOT02052620">
    <property type="protein sequence ID" value="MBW0547544.1"/>
    <property type="molecule type" value="Genomic_DNA"/>
</dbReference>
<reference evidence="1" key="1">
    <citation type="submission" date="2021-03" db="EMBL/GenBank/DDBJ databases">
        <title>Draft genome sequence of rust myrtle Austropuccinia psidii MF-1, a brazilian biotype.</title>
        <authorList>
            <person name="Quecine M.C."/>
            <person name="Pachon D.M.R."/>
            <person name="Bonatelli M.L."/>
            <person name="Correr F.H."/>
            <person name="Franceschini L.M."/>
            <person name="Leite T.F."/>
            <person name="Margarido G.R.A."/>
            <person name="Almeida C.A."/>
            <person name="Ferrarezi J.A."/>
            <person name="Labate C.A."/>
        </authorList>
    </citation>
    <scope>NUCLEOTIDE SEQUENCE</scope>
    <source>
        <strain evidence="1">MF-1</strain>
    </source>
</reference>
<dbReference type="OrthoDB" id="2506519at2759"/>
<proteinExistence type="predicted"/>
<accession>A0A9Q3IPD9</accession>